<dbReference type="Proteomes" id="UP000199321">
    <property type="component" value="Unassembled WGS sequence"/>
</dbReference>
<keyword evidence="3" id="KW-1185">Reference proteome</keyword>
<dbReference type="GO" id="GO:0016491">
    <property type="term" value="F:oxidoreductase activity"/>
    <property type="evidence" value="ECO:0007669"/>
    <property type="project" value="InterPro"/>
</dbReference>
<dbReference type="AlphaFoldDB" id="A0A1G7DGM0"/>
<evidence type="ECO:0000259" key="1">
    <source>
        <dbReference type="Pfam" id="PF00248"/>
    </source>
</evidence>
<protein>
    <submittedName>
        <fullName evidence="2">Predicted oxidoreductase</fullName>
    </submittedName>
</protein>
<dbReference type="SUPFAM" id="SSF51430">
    <property type="entry name" value="NAD(P)-linked oxidoreductase"/>
    <property type="match status" value="1"/>
</dbReference>
<dbReference type="PANTHER" id="PTHR43364">
    <property type="entry name" value="NADH-SPECIFIC METHYLGLYOXAL REDUCTASE-RELATED"/>
    <property type="match status" value="1"/>
</dbReference>
<gene>
    <name evidence="2" type="ORF">SAMN05421855_101967</name>
</gene>
<dbReference type="PANTHER" id="PTHR43364:SF1">
    <property type="entry name" value="OXIDOREDUCTASE YDHF"/>
    <property type="match status" value="1"/>
</dbReference>
<dbReference type="Pfam" id="PF00248">
    <property type="entry name" value="Aldo_ket_red"/>
    <property type="match status" value="1"/>
</dbReference>
<dbReference type="InterPro" id="IPR050523">
    <property type="entry name" value="AKR_Detox_Biosynth"/>
</dbReference>
<sequence>MNHTFSRIVQGCMGWGAWGNQLSIKKMTKALLHSFESGITTFDHADIYGDYTTEKEFGKAFTNSGIDRESIQLISKSGIQYVGNTRNNTLKHYQYDAAYLVWSAENSIKALQASYLDLFLLHRPSPLMHPDEIAKAVDKLTSEGKIKAFGVSNFSPTETALIASKSTVSVNQIECSITAHEAMLNGSLQNMMLQNILPMAWSPLGAVFKEKNEQTQRIHVVLDTLSEKYAATKDQLLLAWLLKHPANIHPVIGSTNPSRITNAVASEAIKLSDSDWFELLVASQGHKVP</sequence>
<dbReference type="GO" id="GO:0005829">
    <property type="term" value="C:cytosol"/>
    <property type="evidence" value="ECO:0007669"/>
    <property type="project" value="TreeGrafter"/>
</dbReference>
<accession>A0A1G7DGM0</accession>
<dbReference type="InterPro" id="IPR036812">
    <property type="entry name" value="NAD(P)_OxRdtase_dom_sf"/>
</dbReference>
<feature type="domain" description="NADP-dependent oxidoreductase" evidence="1">
    <location>
        <begin position="8"/>
        <end position="276"/>
    </location>
</feature>
<dbReference type="OrthoDB" id="9773828at2"/>
<dbReference type="EMBL" id="FNBA01000001">
    <property type="protein sequence ID" value="SDE50589.1"/>
    <property type="molecule type" value="Genomic_DNA"/>
</dbReference>
<dbReference type="PRINTS" id="PR00069">
    <property type="entry name" value="ALDKETRDTASE"/>
</dbReference>
<evidence type="ECO:0000313" key="3">
    <source>
        <dbReference type="Proteomes" id="UP000199321"/>
    </source>
</evidence>
<organism evidence="2 3">
    <name type="scientific">Ulvibacter litoralis</name>
    <dbReference type="NCBI Taxonomy" id="227084"/>
    <lineage>
        <taxon>Bacteria</taxon>
        <taxon>Pseudomonadati</taxon>
        <taxon>Bacteroidota</taxon>
        <taxon>Flavobacteriia</taxon>
        <taxon>Flavobacteriales</taxon>
        <taxon>Flavobacteriaceae</taxon>
        <taxon>Ulvibacter</taxon>
    </lineage>
</organism>
<name>A0A1G7DGM0_9FLAO</name>
<evidence type="ECO:0000313" key="2">
    <source>
        <dbReference type="EMBL" id="SDE50589.1"/>
    </source>
</evidence>
<dbReference type="InterPro" id="IPR020471">
    <property type="entry name" value="AKR"/>
</dbReference>
<dbReference type="RefSeq" id="WP_093141197.1">
    <property type="nucleotide sequence ID" value="NZ_BMWO01000001.1"/>
</dbReference>
<dbReference type="InterPro" id="IPR023210">
    <property type="entry name" value="NADP_OxRdtase_dom"/>
</dbReference>
<reference evidence="2 3" key="1">
    <citation type="submission" date="2016-10" db="EMBL/GenBank/DDBJ databases">
        <authorList>
            <person name="de Groot N.N."/>
        </authorList>
    </citation>
    <scope>NUCLEOTIDE SEQUENCE [LARGE SCALE GENOMIC DNA]</scope>
    <source>
        <strain evidence="2 3">DSM 16195</strain>
    </source>
</reference>
<proteinExistence type="predicted"/>
<dbReference type="STRING" id="227084.SAMN05421855_101967"/>
<dbReference type="Gene3D" id="3.20.20.100">
    <property type="entry name" value="NADP-dependent oxidoreductase domain"/>
    <property type="match status" value="1"/>
</dbReference>